<keyword evidence="15" id="KW-1185">Reference proteome</keyword>
<evidence type="ECO:0000256" key="3">
    <source>
        <dbReference type="ARBA" id="ARBA00007737"/>
    </source>
</evidence>
<keyword evidence="4" id="KW-0328">Glycosyltransferase</keyword>
<dbReference type="InterPro" id="IPR019378">
    <property type="entry name" value="GDP-Fuc_O-FucTrfase"/>
</dbReference>
<evidence type="ECO:0000256" key="1">
    <source>
        <dbReference type="ARBA" id="ARBA00004606"/>
    </source>
</evidence>
<keyword evidence="6" id="KW-0812">Transmembrane</keyword>
<evidence type="ECO:0000256" key="8">
    <source>
        <dbReference type="ARBA" id="ARBA00022989"/>
    </source>
</evidence>
<evidence type="ECO:0000256" key="11">
    <source>
        <dbReference type="ARBA" id="ARBA00023253"/>
    </source>
</evidence>
<evidence type="ECO:0000256" key="4">
    <source>
        <dbReference type="ARBA" id="ARBA00022676"/>
    </source>
</evidence>
<evidence type="ECO:0000256" key="12">
    <source>
        <dbReference type="ARBA" id="ARBA00023277"/>
    </source>
</evidence>
<dbReference type="EMBL" id="JBBNAE010000005">
    <property type="protein sequence ID" value="KAK9123720.1"/>
    <property type="molecule type" value="Genomic_DNA"/>
</dbReference>
<accession>A0AAP0IYW3</accession>
<keyword evidence="8" id="KW-1133">Transmembrane helix</keyword>
<organism evidence="14 15">
    <name type="scientific">Stephania japonica</name>
    <dbReference type="NCBI Taxonomy" id="461633"/>
    <lineage>
        <taxon>Eukaryota</taxon>
        <taxon>Viridiplantae</taxon>
        <taxon>Streptophyta</taxon>
        <taxon>Embryophyta</taxon>
        <taxon>Tracheophyta</taxon>
        <taxon>Spermatophyta</taxon>
        <taxon>Magnoliopsida</taxon>
        <taxon>Ranunculales</taxon>
        <taxon>Menispermaceae</taxon>
        <taxon>Menispermoideae</taxon>
        <taxon>Cissampelideae</taxon>
        <taxon>Stephania</taxon>
    </lineage>
</organism>
<name>A0AAP0IYW3_9MAGN</name>
<dbReference type="AlphaFoldDB" id="A0AAP0IYW3"/>
<protein>
    <recommendedName>
        <fullName evidence="13">O-fucosyltransferase family protein</fullName>
    </recommendedName>
</protein>
<keyword evidence="9" id="KW-0472">Membrane</keyword>
<comment type="pathway">
    <text evidence="2">Glycan metabolism.</text>
</comment>
<dbReference type="GO" id="GO:0006004">
    <property type="term" value="P:fucose metabolic process"/>
    <property type="evidence" value="ECO:0007669"/>
    <property type="project" value="UniProtKB-KW"/>
</dbReference>
<keyword evidence="7" id="KW-0735">Signal-anchor</keyword>
<evidence type="ECO:0000313" key="14">
    <source>
        <dbReference type="EMBL" id="KAK9123720.1"/>
    </source>
</evidence>
<dbReference type="PANTHER" id="PTHR31741">
    <property type="entry name" value="OS02G0726500 PROTEIN-RELATED"/>
    <property type="match status" value="1"/>
</dbReference>
<keyword evidence="10" id="KW-0325">Glycoprotein</keyword>
<keyword evidence="11" id="KW-0294">Fucose metabolism</keyword>
<dbReference type="GO" id="GO:0005737">
    <property type="term" value="C:cytoplasm"/>
    <property type="evidence" value="ECO:0007669"/>
    <property type="project" value="TreeGrafter"/>
</dbReference>
<dbReference type="GO" id="GO:0016757">
    <property type="term" value="F:glycosyltransferase activity"/>
    <property type="evidence" value="ECO:0007669"/>
    <property type="project" value="UniProtKB-KW"/>
</dbReference>
<comment type="caution">
    <text evidence="14">The sequence shown here is derived from an EMBL/GenBank/DDBJ whole genome shotgun (WGS) entry which is preliminary data.</text>
</comment>
<evidence type="ECO:0000256" key="5">
    <source>
        <dbReference type="ARBA" id="ARBA00022679"/>
    </source>
</evidence>
<sequence>MDYPSHTKIYIVAGEIYGKNSLAALIAEYPNVLTHSDLAREEELEPFKPFQNKLAAIDYTVALESDVFVYTFDGNMAKAVQGHRTFKGYRKNLNLDRKHLVKLVDEMDEGLISWKEVSLKVKKLHSDRQGAPHKRQPGLHRKTEEAFYANAYPGCICSKTKSLVPEEFAFDGRDKRLVALLRLDFFREESYEEERNGYLMVHVNGGLNQMRLGIMQICDIVGIAKLMKATLVIPFLDHNSYWTDSSEFKDIFDVTNFIEVLKDDVEIVEKLPPEYETIIPLRMKDDHPWSRVDYYEKGEVLKLKEHKVMHITHANSRLGNNGLPSHIQKLRCKANYNALKFTPDIEELSQKLVKRLRTKSDPWYIALHLR</sequence>
<reference evidence="14 15" key="1">
    <citation type="submission" date="2024-01" db="EMBL/GenBank/DDBJ databases">
        <title>Genome assemblies of Stephania.</title>
        <authorList>
            <person name="Yang L."/>
        </authorList>
    </citation>
    <scope>NUCLEOTIDE SEQUENCE [LARGE SCALE GENOMIC DNA]</scope>
    <source>
        <strain evidence="14">QJT</strain>
        <tissue evidence="14">Leaf</tissue>
    </source>
</reference>
<evidence type="ECO:0000313" key="15">
    <source>
        <dbReference type="Proteomes" id="UP001417504"/>
    </source>
</evidence>
<dbReference type="Proteomes" id="UP001417504">
    <property type="component" value="Unassembled WGS sequence"/>
</dbReference>
<dbReference type="Pfam" id="PF10250">
    <property type="entry name" value="O-FucT"/>
    <property type="match status" value="2"/>
</dbReference>
<keyword evidence="12" id="KW-0119">Carbohydrate metabolism</keyword>
<proteinExistence type="inferred from homology"/>
<evidence type="ECO:0000256" key="2">
    <source>
        <dbReference type="ARBA" id="ARBA00004881"/>
    </source>
</evidence>
<evidence type="ECO:0000256" key="7">
    <source>
        <dbReference type="ARBA" id="ARBA00022968"/>
    </source>
</evidence>
<comment type="subcellular location">
    <subcellularLocation>
        <location evidence="1">Membrane</location>
        <topology evidence="1">Single-pass type II membrane protein</topology>
    </subcellularLocation>
</comment>
<gene>
    <name evidence="14" type="ORF">Sjap_013322</name>
</gene>
<comment type="similarity">
    <text evidence="3">Belongs to the glycosyltransferase GT106 family.</text>
</comment>
<evidence type="ECO:0000256" key="9">
    <source>
        <dbReference type="ARBA" id="ARBA00023136"/>
    </source>
</evidence>
<evidence type="ECO:0000256" key="13">
    <source>
        <dbReference type="ARBA" id="ARBA00030350"/>
    </source>
</evidence>
<keyword evidence="5" id="KW-0808">Transferase</keyword>
<evidence type="ECO:0000256" key="10">
    <source>
        <dbReference type="ARBA" id="ARBA00023180"/>
    </source>
</evidence>
<dbReference type="GO" id="GO:0016020">
    <property type="term" value="C:membrane"/>
    <property type="evidence" value="ECO:0007669"/>
    <property type="project" value="UniProtKB-SubCell"/>
</dbReference>
<evidence type="ECO:0000256" key="6">
    <source>
        <dbReference type="ARBA" id="ARBA00022692"/>
    </source>
</evidence>
<dbReference type="PANTHER" id="PTHR31741:SF4">
    <property type="entry name" value="O-FUCOSYLTRANSFERASE 28"/>
    <property type="match status" value="1"/>
</dbReference>